<dbReference type="RefSeq" id="WP_198951018.1">
    <property type="nucleotide sequence ID" value="NZ_FUWU01000070.1"/>
</dbReference>
<dbReference type="InterPro" id="IPR050221">
    <property type="entry name" value="26S_Proteasome_ATPase"/>
</dbReference>
<sequence>MFERWLQKKVVRKCDVCGHNWIAFVGGYNPQNMDSLESMQHFKEFQETKDCPVCKEKKSNPIKDSLNEQDKSENVKTFLVQDPRYTLDDVFLPASSQLQIDEALAKIKNYKLIYETWGFKSVDPSGAGTVLNFYGKPGTGKTLTAEALAGTLGKKFISLGMSDVESKFMGETAKNIRAAFDYAAKNDSVLFFDEADTLLGARLSNVTQGIDNEVNSLRSTMLIELEKYEGIVIFATNFEKNYDKAFVSRITQHVFFDLPDLEGRRKIWDRFLVHGIPLDDERESLLTKLANISEGLSGRNVRTCMRLALPKAIHDADDKNPVLKFAHLQQSIEDVLHQEKIGTEVSSKVATNRAALKMLGTKIKEENQKKGE</sequence>
<organism evidence="5 6">
    <name type="scientific">Fibrobacter intestinalis</name>
    <dbReference type="NCBI Taxonomy" id="28122"/>
    <lineage>
        <taxon>Bacteria</taxon>
        <taxon>Pseudomonadati</taxon>
        <taxon>Fibrobacterota</taxon>
        <taxon>Fibrobacteria</taxon>
        <taxon>Fibrobacterales</taxon>
        <taxon>Fibrobacteraceae</taxon>
        <taxon>Fibrobacter</taxon>
    </lineage>
</organism>
<dbReference type="CDD" id="cd19481">
    <property type="entry name" value="RecA-like_protease"/>
    <property type="match status" value="1"/>
</dbReference>
<protein>
    <submittedName>
        <fullName evidence="5">ATPase family associated with various cellular activities (AAA)</fullName>
    </submittedName>
</protein>
<evidence type="ECO:0000256" key="3">
    <source>
        <dbReference type="ARBA" id="ARBA00022840"/>
    </source>
</evidence>
<dbReference type="InterPro" id="IPR003593">
    <property type="entry name" value="AAA+_ATPase"/>
</dbReference>
<evidence type="ECO:0000256" key="2">
    <source>
        <dbReference type="ARBA" id="ARBA00022741"/>
    </source>
</evidence>
<evidence type="ECO:0000313" key="6">
    <source>
        <dbReference type="Proteomes" id="UP000190449"/>
    </source>
</evidence>
<accession>A0A1T4RDY6</accession>
<evidence type="ECO:0000259" key="4">
    <source>
        <dbReference type="SMART" id="SM00382"/>
    </source>
</evidence>
<feature type="domain" description="AAA+ ATPase" evidence="4">
    <location>
        <begin position="127"/>
        <end position="260"/>
    </location>
</feature>
<dbReference type="PANTHER" id="PTHR23073">
    <property type="entry name" value="26S PROTEASOME REGULATORY SUBUNIT"/>
    <property type="match status" value="1"/>
</dbReference>
<dbReference type="AlphaFoldDB" id="A0A1T4RDY6"/>
<dbReference type="SUPFAM" id="SSF52540">
    <property type="entry name" value="P-loop containing nucleoside triphosphate hydrolases"/>
    <property type="match status" value="1"/>
</dbReference>
<gene>
    <name evidence="5" type="ORF">SAMN02745108_02663</name>
</gene>
<dbReference type="InterPro" id="IPR003959">
    <property type="entry name" value="ATPase_AAA_core"/>
</dbReference>
<dbReference type="Pfam" id="PF00004">
    <property type="entry name" value="AAA"/>
    <property type="match status" value="1"/>
</dbReference>
<dbReference type="GO" id="GO:0005524">
    <property type="term" value="F:ATP binding"/>
    <property type="evidence" value="ECO:0007669"/>
    <property type="project" value="UniProtKB-KW"/>
</dbReference>
<evidence type="ECO:0000313" key="5">
    <source>
        <dbReference type="EMBL" id="SKA14016.1"/>
    </source>
</evidence>
<comment type="similarity">
    <text evidence="1">Belongs to the AAA ATPase family.</text>
</comment>
<dbReference type="Gene3D" id="3.40.50.300">
    <property type="entry name" value="P-loop containing nucleotide triphosphate hydrolases"/>
    <property type="match status" value="1"/>
</dbReference>
<dbReference type="SMART" id="SM00382">
    <property type="entry name" value="AAA"/>
    <property type="match status" value="1"/>
</dbReference>
<reference evidence="5 6" key="1">
    <citation type="submission" date="2017-02" db="EMBL/GenBank/DDBJ databases">
        <authorList>
            <person name="Peterson S.W."/>
        </authorList>
    </citation>
    <scope>NUCLEOTIDE SEQUENCE [LARGE SCALE GENOMIC DNA]</scope>
    <source>
        <strain evidence="5 6">ATCC 43854</strain>
    </source>
</reference>
<evidence type="ECO:0000256" key="1">
    <source>
        <dbReference type="ARBA" id="ARBA00006914"/>
    </source>
</evidence>
<keyword evidence="2" id="KW-0547">Nucleotide-binding</keyword>
<dbReference type="Proteomes" id="UP000190449">
    <property type="component" value="Unassembled WGS sequence"/>
</dbReference>
<dbReference type="EMBL" id="FUWU01000070">
    <property type="protein sequence ID" value="SKA14016.1"/>
    <property type="molecule type" value="Genomic_DNA"/>
</dbReference>
<dbReference type="GO" id="GO:0016887">
    <property type="term" value="F:ATP hydrolysis activity"/>
    <property type="evidence" value="ECO:0007669"/>
    <property type="project" value="InterPro"/>
</dbReference>
<dbReference type="InterPro" id="IPR027417">
    <property type="entry name" value="P-loop_NTPase"/>
</dbReference>
<proteinExistence type="inferred from homology"/>
<keyword evidence="3" id="KW-0067">ATP-binding</keyword>
<name>A0A1T4RDY6_9BACT</name>
<dbReference type="STRING" id="28122.SAMN02745108_02663"/>